<dbReference type="EMBL" id="LKAM01000002">
    <property type="protein sequence ID" value="KUM49913.1"/>
    <property type="molecule type" value="Genomic_DNA"/>
</dbReference>
<accession>A0A124GNU6</accession>
<sequence>MLLVCFIMKPFPSSAIPLEDLLCEMLYPPVPWMDI</sequence>
<geneLocation type="mitochondrion" evidence="1"/>
<keyword evidence="1" id="KW-0496">Mitochondrion</keyword>
<comment type="caution">
    <text evidence="1">The sequence shown here is derived from an EMBL/GenBank/DDBJ whole genome shotgun (WGS) entry which is preliminary data.</text>
</comment>
<organism evidence="1">
    <name type="scientific">Picea glauca</name>
    <name type="common">White spruce</name>
    <name type="synonym">Pinus glauca</name>
    <dbReference type="NCBI Taxonomy" id="3330"/>
    <lineage>
        <taxon>Eukaryota</taxon>
        <taxon>Viridiplantae</taxon>
        <taxon>Streptophyta</taxon>
        <taxon>Embryophyta</taxon>
        <taxon>Tracheophyta</taxon>
        <taxon>Spermatophyta</taxon>
        <taxon>Pinopsida</taxon>
        <taxon>Pinidae</taxon>
        <taxon>Conifers I</taxon>
        <taxon>Pinales</taxon>
        <taxon>Pinaceae</taxon>
        <taxon>Picea</taxon>
    </lineage>
</organism>
<name>A0A124GNU6_PICGL</name>
<reference evidence="1" key="1">
    <citation type="journal article" date="2015" name="Genome Biol. Evol.">
        <title>Organellar Genomes of White Spruce (Picea glauca): Assembly and Annotation.</title>
        <authorList>
            <person name="Jackman S.D."/>
            <person name="Warren R.L."/>
            <person name="Gibb E.A."/>
            <person name="Vandervalk B.P."/>
            <person name="Mohamadi H."/>
            <person name="Chu J."/>
            <person name="Raymond A."/>
            <person name="Pleasance S."/>
            <person name="Coope R."/>
            <person name="Wildung M.R."/>
            <person name="Ritland C.E."/>
            <person name="Bousquet J."/>
            <person name="Jones S.J."/>
            <person name="Bohlmann J."/>
            <person name="Birol I."/>
        </authorList>
    </citation>
    <scope>NUCLEOTIDE SEQUENCE [LARGE SCALE GENOMIC DNA]</scope>
    <source>
        <tissue evidence="1">Flushing bud</tissue>
    </source>
</reference>
<gene>
    <name evidence="1" type="ORF">ABT39_MTgene3140</name>
</gene>
<proteinExistence type="predicted"/>
<evidence type="ECO:0000313" key="1">
    <source>
        <dbReference type="EMBL" id="KUM49913.1"/>
    </source>
</evidence>
<dbReference type="AlphaFoldDB" id="A0A124GNU6"/>
<protein>
    <submittedName>
        <fullName evidence="1">Uncharacterized protein</fullName>
    </submittedName>
</protein>